<accession>A0A5E4WWG2</accession>
<dbReference type="Proteomes" id="UP000414233">
    <property type="component" value="Unassembled WGS sequence"/>
</dbReference>
<evidence type="ECO:0000313" key="3">
    <source>
        <dbReference type="Proteomes" id="UP000414233"/>
    </source>
</evidence>
<evidence type="ECO:0000259" key="1">
    <source>
        <dbReference type="Pfam" id="PF13474"/>
    </source>
</evidence>
<organism evidence="2 3">
    <name type="scientific">Pandoraea terrae</name>
    <dbReference type="NCBI Taxonomy" id="1537710"/>
    <lineage>
        <taxon>Bacteria</taxon>
        <taxon>Pseudomonadati</taxon>
        <taxon>Pseudomonadota</taxon>
        <taxon>Betaproteobacteria</taxon>
        <taxon>Burkholderiales</taxon>
        <taxon>Burkholderiaceae</taxon>
        <taxon>Pandoraea</taxon>
    </lineage>
</organism>
<evidence type="ECO:0000313" key="2">
    <source>
        <dbReference type="EMBL" id="VVE28583.1"/>
    </source>
</evidence>
<dbReference type="InterPro" id="IPR032710">
    <property type="entry name" value="NTF2-like_dom_sf"/>
</dbReference>
<dbReference type="PANTHER" id="PTHR34957">
    <property type="entry name" value="NUCLEAR TRANSPORT FACTOR 2 (NTF2) FAMILY PROTEIN"/>
    <property type="match status" value="1"/>
</dbReference>
<dbReference type="PANTHER" id="PTHR34957:SF1">
    <property type="entry name" value="NUCLEAR TRANSPORT FACTOR 2 (NTF2) FAMILY PROTEIN"/>
    <property type="match status" value="1"/>
</dbReference>
<keyword evidence="3" id="KW-1185">Reference proteome</keyword>
<dbReference type="SUPFAM" id="SSF54427">
    <property type="entry name" value="NTF2-like"/>
    <property type="match status" value="1"/>
</dbReference>
<dbReference type="InterPro" id="IPR037401">
    <property type="entry name" value="SnoaL-like"/>
</dbReference>
<dbReference type="Pfam" id="PF13474">
    <property type="entry name" value="SnoaL_3"/>
    <property type="match status" value="1"/>
</dbReference>
<gene>
    <name evidence="2" type="ORF">PTE30175_03434</name>
</gene>
<dbReference type="EMBL" id="CABPRZ010000014">
    <property type="protein sequence ID" value="VVE28583.1"/>
    <property type="molecule type" value="Genomic_DNA"/>
</dbReference>
<dbReference type="Gene3D" id="3.10.450.50">
    <property type="match status" value="1"/>
</dbReference>
<feature type="domain" description="SnoaL-like" evidence="1">
    <location>
        <begin position="14"/>
        <end position="128"/>
    </location>
</feature>
<dbReference type="OrthoDB" id="5767026at2"/>
<proteinExistence type="predicted"/>
<dbReference type="AlphaFoldDB" id="A0A5E4WWG2"/>
<protein>
    <recommendedName>
        <fullName evidence="1">SnoaL-like domain-containing protein</fullName>
    </recommendedName>
</protein>
<dbReference type="RefSeq" id="WP_150698272.1">
    <property type="nucleotide sequence ID" value="NZ_CABPRZ010000014.1"/>
</dbReference>
<reference evidence="2 3" key="1">
    <citation type="submission" date="2019-08" db="EMBL/GenBank/DDBJ databases">
        <authorList>
            <person name="Peeters C."/>
        </authorList>
    </citation>
    <scope>NUCLEOTIDE SEQUENCE [LARGE SCALE GENOMIC DNA]</scope>
    <source>
        <strain evidence="2 3">LMG 30175</strain>
    </source>
</reference>
<sequence>MPSVMFLTPDDAEQAFYEALRSGNVDAVMEIWSEDEEIVCVHPNGPRHVGPAPVRASWEQILDKGGLQITANHLRVADNPLCAVHNVLEQILVESKPTLRFAFVLATNVYLKEADGWRLVLHHASPAIGHEDSAPTGTHSHRLH</sequence>
<name>A0A5E4WWG2_9BURK</name>